<sequence>MITAVYLFPFITVNNDGLSFLINSFRIVFFFALIFCIFRQ</sequence>
<accession>A0A0E9XYF1</accession>
<keyword evidence="1" id="KW-0472">Membrane</keyword>
<keyword evidence="1" id="KW-0812">Transmembrane</keyword>
<proteinExistence type="predicted"/>
<evidence type="ECO:0000256" key="1">
    <source>
        <dbReference type="SAM" id="Phobius"/>
    </source>
</evidence>
<evidence type="ECO:0000313" key="2">
    <source>
        <dbReference type="EMBL" id="JAI07447.1"/>
    </source>
</evidence>
<reference evidence="2" key="1">
    <citation type="submission" date="2014-11" db="EMBL/GenBank/DDBJ databases">
        <authorList>
            <person name="Amaro Gonzalez C."/>
        </authorList>
    </citation>
    <scope>NUCLEOTIDE SEQUENCE</scope>
</reference>
<keyword evidence="1" id="KW-1133">Transmembrane helix</keyword>
<reference evidence="2" key="2">
    <citation type="journal article" date="2015" name="Fish Shellfish Immunol.">
        <title>Early steps in the European eel (Anguilla anguilla)-Vibrio vulnificus interaction in the gills: Role of the RtxA13 toxin.</title>
        <authorList>
            <person name="Callol A."/>
            <person name="Pajuelo D."/>
            <person name="Ebbesson L."/>
            <person name="Teles M."/>
            <person name="MacKenzie S."/>
            <person name="Amaro C."/>
        </authorList>
    </citation>
    <scope>NUCLEOTIDE SEQUENCE</scope>
</reference>
<name>A0A0E9XYF1_ANGAN</name>
<dbReference type="EMBL" id="GBXM01001131">
    <property type="protein sequence ID" value="JAI07447.1"/>
    <property type="molecule type" value="Transcribed_RNA"/>
</dbReference>
<dbReference type="AlphaFoldDB" id="A0A0E9XYF1"/>
<protein>
    <submittedName>
        <fullName evidence="2">Uncharacterized protein</fullName>
    </submittedName>
</protein>
<organism evidence="2">
    <name type="scientific">Anguilla anguilla</name>
    <name type="common">European freshwater eel</name>
    <name type="synonym">Muraena anguilla</name>
    <dbReference type="NCBI Taxonomy" id="7936"/>
    <lineage>
        <taxon>Eukaryota</taxon>
        <taxon>Metazoa</taxon>
        <taxon>Chordata</taxon>
        <taxon>Craniata</taxon>
        <taxon>Vertebrata</taxon>
        <taxon>Euteleostomi</taxon>
        <taxon>Actinopterygii</taxon>
        <taxon>Neopterygii</taxon>
        <taxon>Teleostei</taxon>
        <taxon>Anguilliformes</taxon>
        <taxon>Anguillidae</taxon>
        <taxon>Anguilla</taxon>
    </lineage>
</organism>
<feature type="transmembrane region" description="Helical" evidence="1">
    <location>
        <begin position="20"/>
        <end position="38"/>
    </location>
</feature>